<dbReference type="Pfam" id="PF13558">
    <property type="entry name" value="SbcC_Walker_B"/>
    <property type="match status" value="1"/>
</dbReference>
<dbReference type="Proteomes" id="UP000636458">
    <property type="component" value="Unassembled WGS sequence"/>
</dbReference>
<feature type="domain" description="Rad50/SbcC-type AAA" evidence="5">
    <location>
        <begin position="5"/>
        <end position="200"/>
    </location>
</feature>
<dbReference type="AlphaFoldDB" id="A0A934SKE2"/>
<accession>A0A934SKE2</accession>
<protein>
    <recommendedName>
        <fullName evidence="3">Nuclease SbcCD subunit C</fullName>
    </recommendedName>
</protein>
<evidence type="ECO:0000256" key="4">
    <source>
        <dbReference type="SAM" id="Coils"/>
    </source>
</evidence>
<dbReference type="EMBL" id="JAEPES010000003">
    <property type="protein sequence ID" value="MBK4347946.1"/>
    <property type="molecule type" value="Genomic_DNA"/>
</dbReference>
<evidence type="ECO:0000256" key="3">
    <source>
        <dbReference type="ARBA" id="ARBA00013368"/>
    </source>
</evidence>
<gene>
    <name evidence="6" type="ORF">IV501_04735</name>
    <name evidence="7" type="ORF">IV501_09890</name>
</gene>
<dbReference type="InterPro" id="IPR027417">
    <property type="entry name" value="P-loop_NTPase"/>
</dbReference>
<evidence type="ECO:0000256" key="1">
    <source>
        <dbReference type="ARBA" id="ARBA00006930"/>
    </source>
</evidence>
<dbReference type="SUPFAM" id="SSF52540">
    <property type="entry name" value="P-loop containing nucleoside triphosphate hydrolases"/>
    <property type="match status" value="1"/>
</dbReference>
<evidence type="ECO:0000313" key="8">
    <source>
        <dbReference type="Proteomes" id="UP000636458"/>
    </source>
</evidence>
<keyword evidence="8" id="KW-1185">Reference proteome</keyword>
<keyword evidence="4" id="KW-0175">Coiled coil</keyword>
<dbReference type="GO" id="GO:0016887">
    <property type="term" value="F:ATP hydrolysis activity"/>
    <property type="evidence" value="ECO:0007669"/>
    <property type="project" value="InterPro"/>
</dbReference>
<dbReference type="RefSeq" id="WP_200555213.1">
    <property type="nucleotide sequence ID" value="NZ_JAEPES010000001.1"/>
</dbReference>
<evidence type="ECO:0000256" key="2">
    <source>
        <dbReference type="ARBA" id="ARBA00011322"/>
    </source>
</evidence>
<evidence type="ECO:0000259" key="5">
    <source>
        <dbReference type="Pfam" id="PF13476"/>
    </source>
</evidence>
<reference evidence="6" key="1">
    <citation type="submission" date="2021-01" db="EMBL/GenBank/DDBJ databases">
        <title>Lacisediminihabitans sp. nov. strain G11-30, isolated from Antarctic Soil.</title>
        <authorList>
            <person name="Li J."/>
        </authorList>
    </citation>
    <scope>NUCLEOTIDE SEQUENCE</scope>
    <source>
        <strain evidence="6">G11-30</strain>
    </source>
</reference>
<feature type="coiled-coil region" evidence="4">
    <location>
        <begin position="598"/>
        <end position="632"/>
    </location>
</feature>
<comment type="similarity">
    <text evidence="1">Belongs to the SMC family. SbcC subfamily.</text>
</comment>
<sequence length="1007" mass="108534">MKILRLRVAGFGPFKTEQYIDFERFDDDGIFLITGRTGAGKSSILDAVCFALYGSVPRYDGAQARLRSDHAEPDDPTVVELEFRVGSNDYRVRRSPEFARPKLRGTGTTSSPATAELAIREGDDWRVTAARPVDVGKDVLRLVGLSKDQFLQVILLAQNRFQEFLAAGNDDRQSVLRSLFGTDRFLAYETFLVERRRALEQQVAESSEAVSQHAAQFARAVELDPSEVPSEPELAWFDALLDELVAATELAESSAAVADAARAAAEDEFRQLDTVHSRQRRRDVAAATLQRHLSESVELERAAASSARRAAPVWPLIAARRAADNELMAARALELAARSAYASFDPPPVDTATAAITVQAVDEAIDALTRRLGSLEAPITDELALPSLSEAVDIGRAALSAIDESAARAVRQLEMLPGQLIEAQSRLSDARVAASAEGAAAATAARLEGAREAARERVRLEREMAAAQAAELVASQRLTGATTTHQLLMDRRFAGHAAELAGALVDGEPCAVCGSTAHPEPAPLEAPPVTSADIEEARAELTDRRTALDDATRVSTRLAGLLAESLARSEGLSLETIETQLSTALGAVRDARLAADLMVELDDEIGRLGSLIQQAEAEVEGLQARRHAAGTDLAARELELTSAKRRVSDHRNGFATVSERASALRLHLAAAKTLERAIDTTTERQRALEFATESLATGLAEQGFADETEAEDARVDSEEIRRLERVISDHDQSIATARSILAEPELRGLPETTVDLEPARAALLEAGERRDSAMSAASALRERVRAAAGLVAEARRRFAASADLRAEYGQLRELANAVQGKEPNTRRMRLETYVLAAQLEQIVAAANVRLRVMTSGRYALEHDDSVQYRNTQSGLGLSILDEHTGKSRATNSLSGGETFLASLALALGLAEVVTNQAGGIRLDTLFIDEGFGSLDAETLEIAMSTLDGLRAGGRTIGLISHVDSMKEQIPGKLVVSMTPRGDSTITMPQRIEPQQIERVPGELPILV</sequence>
<comment type="caution">
    <text evidence="6">The sequence shown here is derived from an EMBL/GenBank/DDBJ whole genome shotgun (WGS) entry which is preliminary data.</text>
</comment>
<comment type="subunit">
    <text evidence="2">Heterodimer of SbcC and SbcD.</text>
</comment>
<dbReference type="PANTHER" id="PTHR32114">
    <property type="entry name" value="ABC TRANSPORTER ABCH.3"/>
    <property type="match status" value="1"/>
</dbReference>
<dbReference type="Pfam" id="PF13476">
    <property type="entry name" value="AAA_23"/>
    <property type="match status" value="1"/>
</dbReference>
<dbReference type="GO" id="GO:0006302">
    <property type="term" value="P:double-strand break repair"/>
    <property type="evidence" value="ECO:0007669"/>
    <property type="project" value="InterPro"/>
</dbReference>
<dbReference type="Gene3D" id="3.40.50.300">
    <property type="entry name" value="P-loop containing nucleotide triphosphate hydrolases"/>
    <property type="match status" value="2"/>
</dbReference>
<evidence type="ECO:0000313" key="7">
    <source>
        <dbReference type="EMBL" id="MBK4347946.1"/>
    </source>
</evidence>
<dbReference type="EMBL" id="JAEPES010000001">
    <property type="protein sequence ID" value="MBK4346931.1"/>
    <property type="molecule type" value="Genomic_DNA"/>
</dbReference>
<evidence type="ECO:0000313" key="6">
    <source>
        <dbReference type="EMBL" id="MBK4346931.1"/>
    </source>
</evidence>
<proteinExistence type="inferred from homology"/>
<dbReference type="InterPro" id="IPR038729">
    <property type="entry name" value="Rad50/SbcC_AAA"/>
</dbReference>
<dbReference type="PANTHER" id="PTHR32114:SF2">
    <property type="entry name" value="ABC TRANSPORTER ABCH.3"/>
    <property type="match status" value="1"/>
</dbReference>
<organism evidence="6 8">
    <name type="scientific">Lacisediminihabitans changchengi</name>
    <dbReference type="NCBI Taxonomy" id="2787634"/>
    <lineage>
        <taxon>Bacteria</taxon>
        <taxon>Bacillati</taxon>
        <taxon>Actinomycetota</taxon>
        <taxon>Actinomycetes</taxon>
        <taxon>Micrococcales</taxon>
        <taxon>Microbacteriaceae</taxon>
        <taxon>Lacisediminihabitans</taxon>
    </lineage>
</organism>
<name>A0A934SKE2_9MICO</name>